<keyword evidence="3" id="KW-1185">Reference proteome</keyword>
<dbReference type="AlphaFoldDB" id="A0A0F4LM66"/>
<evidence type="ECO:0000256" key="1">
    <source>
        <dbReference type="SAM" id="Phobius"/>
    </source>
</evidence>
<dbReference type="EMBL" id="JXLG01000016">
    <property type="protein sequence ID" value="KJY59680.1"/>
    <property type="molecule type" value="Genomic_DNA"/>
</dbReference>
<dbReference type="RefSeq" id="WP_046308345.1">
    <property type="nucleotide sequence ID" value="NZ_KQ034005.1"/>
</dbReference>
<proteinExistence type="predicted"/>
<comment type="caution">
    <text evidence="2">The sequence shown here is derived from an EMBL/GenBank/DDBJ whole genome shotgun (WGS) entry which is preliminary data.</text>
</comment>
<reference evidence="2 3" key="1">
    <citation type="submission" date="2015-01" db="EMBL/GenBank/DDBJ databases">
        <title>Comparative genomics of the lactic acid bacteria isolated from the honey bee gut.</title>
        <authorList>
            <person name="Ellegaard K.M."/>
            <person name="Tamarit D."/>
            <person name="Javelind E."/>
            <person name="Olofsson T."/>
            <person name="Andersson S.G."/>
            <person name="Vasquez A."/>
        </authorList>
    </citation>
    <scope>NUCLEOTIDE SEQUENCE [LARGE SCALE GENOMIC DNA]</scope>
    <source>
        <strain evidence="2 3">Hma11</strain>
        <plasmid evidence="2">pHma11p1</plasmid>
    </source>
</reference>
<keyword evidence="2" id="KW-0614">Plasmid</keyword>
<dbReference type="Proteomes" id="UP000033682">
    <property type="component" value="Plasmid pHma11p1"/>
</dbReference>
<gene>
    <name evidence="2" type="ORF">JF72_15140</name>
</gene>
<evidence type="ECO:0000313" key="2">
    <source>
        <dbReference type="EMBL" id="KJY59680.1"/>
    </source>
</evidence>
<dbReference type="PATRIC" id="fig|303541.3.peg.87"/>
<geneLocation type="plasmid" evidence="2">
    <name>pHma11p1</name>
</geneLocation>
<dbReference type="HOGENOM" id="CLU_1978679_0_0_9"/>
<accession>A0A0F4LM66</accession>
<keyword evidence="1" id="KW-0472">Membrane</keyword>
<sequence length="128" mass="14764">MKKNNKKVPKVVASLVVIVTICLSYPGIMYYNFKNAERSTDVNNIDANPQRLTIIYRKGCSRCKKILPKLILEKGFSNKKYQVVNAKNLSPDQLEKYDVEITPTFRLNGESYNTTNMKIIDKLWKTSK</sequence>
<dbReference type="SUPFAM" id="SSF52833">
    <property type="entry name" value="Thioredoxin-like"/>
    <property type="match status" value="1"/>
</dbReference>
<protein>
    <recommendedName>
        <fullName evidence="4">Thioredoxin domain-containing protein</fullName>
    </recommendedName>
</protein>
<keyword evidence="1" id="KW-0812">Transmembrane</keyword>
<evidence type="ECO:0008006" key="4">
    <source>
        <dbReference type="Google" id="ProtNLM"/>
    </source>
</evidence>
<evidence type="ECO:0000313" key="3">
    <source>
        <dbReference type="Proteomes" id="UP000033682"/>
    </source>
</evidence>
<organism evidence="2 3">
    <name type="scientific">Lactobacillus apis</name>
    <dbReference type="NCBI Taxonomy" id="303541"/>
    <lineage>
        <taxon>Bacteria</taxon>
        <taxon>Bacillati</taxon>
        <taxon>Bacillota</taxon>
        <taxon>Bacilli</taxon>
        <taxon>Lactobacillales</taxon>
        <taxon>Lactobacillaceae</taxon>
        <taxon>Lactobacillus</taxon>
    </lineage>
</organism>
<name>A0A0F4LM66_9LACO</name>
<dbReference type="InterPro" id="IPR036249">
    <property type="entry name" value="Thioredoxin-like_sf"/>
</dbReference>
<keyword evidence="1" id="KW-1133">Transmembrane helix</keyword>
<feature type="transmembrane region" description="Helical" evidence="1">
    <location>
        <begin position="12"/>
        <end position="33"/>
    </location>
</feature>